<gene>
    <name evidence="1" type="ORF">RclHR1_06250008</name>
</gene>
<dbReference type="AlphaFoldDB" id="A0A2Z6RRF5"/>
<dbReference type="EMBL" id="BEXD01004010">
    <property type="protein sequence ID" value="GBC05486.1"/>
    <property type="molecule type" value="Genomic_DNA"/>
</dbReference>
<accession>A0A2Z6RRF5</accession>
<sequence>MVENGVLEEHLFEMQDVIIISHLPLFKEESPKVMECASDAQKVSNIIIPMIRIPSTKPCCLEKHSVMH</sequence>
<name>A0A2Z6RRF5_9GLOM</name>
<evidence type="ECO:0000313" key="2">
    <source>
        <dbReference type="Proteomes" id="UP000247702"/>
    </source>
</evidence>
<dbReference type="Proteomes" id="UP000247702">
    <property type="component" value="Unassembled WGS sequence"/>
</dbReference>
<comment type="caution">
    <text evidence="1">The sequence shown here is derived from an EMBL/GenBank/DDBJ whole genome shotgun (WGS) entry which is preliminary data.</text>
</comment>
<evidence type="ECO:0000313" key="1">
    <source>
        <dbReference type="EMBL" id="GBC05486.1"/>
    </source>
</evidence>
<reference evidence="1 2" key="1">
    <citation type="submission" date="2017-11" db="EMBL/GenBank/DDBJ databases">
        <title>The genome of Rhizophagus clarus HR1 reveals common genetic basis of auxotrophy among arbuscular mycorrhizal fungi.</title>
        <authorList>
            <person name="Kobayashi Y."/>
        </authorList>
    </citation>
    <scope>NUCLEOTIDE SEQUENCE [LARGE SCALE GENOMIC DNA]</scope>
    <source>
        <strain evidence="1 2">HR1</strain>
    </source>
</reference>
<organism evidence="1 2">
    <name type="scientific">Rhizophagus clarus</name>
    <dbReference type="NCBI Taxonomy" id="94130"/>
    <lineage>
        <taxon>Eukaryota</taxon>
        <taxon>Fungi</taxon>
        <taxon>Fungi incertae sedis</taxon>
        <taxon>Mucoromycota</taxon>
        <taxon>Glomeromycotina</taxon>
        <taxon>Glomeromycetes</taxon>
        <taxon>Glomerales</taxon>
        <taxon>Glomeraceae</taxon>
        <taxon>Rhizophagus</taxon>
    </lineage>
</organism>
<proteinExistence type="predicted"/>
<keyword evidence="2" id="KW-1185">Reference proteome</keyword>
<protein>
    <submittedName>
        <fullName evidence="1">Uncharacterized protein</fullName>
    </submittedName>
</protein>